<comment type="caution">
    <text evidence="4">The sequence shown here is derived from an EMBL/GenBank/DDBJ whole genome shotgun (WGS) entry which is preliminary data.</text>
</comment>
<dbReference type="InterPro" id="IPR015422">
    <property type="entry name" value="PyrdxlP-dep_Trfase_small"/>
</dbReference>
<dbReference type="PANTHER" id="PTHR30244:SF42">
    <property type="entry name" value="UDP-2-ACETAMIDO-2-DEOXY-3-OXO-D-GLUCURONATE AMINOTRANSFERASE"/>
    <property type="match status" value="1"/>
</dbReference>
<evidence type="ECO:0000256" key="2">
    <source>
        <dbReference type="PIRSR" id="PIRSR000390-2"/>
    </source>
</evidence>
<dbReference type="Gene3D" id="3.40.640.10">
    <property type="entry name" value="Type I PLP-dependent aspartate aminotransferase-like (Major domain)"/>
    <property type="match status" value="1"/>
</dbReference>
<accession>A0A401FSI0</accession>
<name>A0A401FSI0_9BACT</name>
<keyword evidence="5" id="KW-1185">Reference proteome</keyword>
<feature type="active site" description="Proton acceptor" evidence="1">
    <location>
        <position position="204"/>
    </location>
</feature>
<organism evidence="4 5">
    <name type="scientific">Desulfonema ishimotonii</name>
    <dbReference type="NCBI Taxonomy" id="45657"/>
    <lineage>
        <taxon>Bacteria</taxon>
        <taxon>Pseudomonadati</taxon>
        <taxon>Thermodesulfobacteriota</taxon>
        <taxon>Desulfobacteria</taxon>
        <taxon>Desulfobacterales</taxon>
        <taxon>Desulfococcaceae</taxon>
        <taxon>Desulfonema</taxon>
    </lineage>
</organism>
<dbReference type="OrthoDB" id="9771070at2"/>
<dbReference type="InterPro" id="IPR015421">
    <property type="entry name" value="PyrdxlP-dep_Trfase_major"/>
</dbReference>
<gene>
    <name evidence="4" type="ORF">DENIS_0858</name>
</gene>
<sequence>MQFIDLGAQQRRIRQKIEKNILAVLDHGRYIMGPEIGELEQRLADYAGVRHVLGCSSGTDALLMALMAHDVGPGDAVFTTPFTFIATAEVIRLLGATPVFAEIDPATFNLDPASLEKTIVALKTNAPETSPLPGGVRVSDLTPRGIIAVDLFGLPADYSAIGEIARKHGLFVIEDAAQSFGAESGGRRAGAMADIACTSFFPAKPLGCYGDGGALFTDNDALVEKMASIRVHGKGIHKYDNARIGINGRLDAIQAAILLAKLDIFPDEIERRQGIARRYSERLSAIAGLTPPSVPDGYTSAWAQYSVLAADEEHRAALQARLKSADVPTAIYYPKPLHMQTAFADLGYRAGDFPVSEDFARRIFSLPMHPYLEEADQIRITDILAGA</sequence>
<dbReference type="GO" id="GO:0008483">
    <property type="term" value="F:transaminase activity"/>
    <property type="evidence" value="ECO:0007669"/>
    <property type="project" value="UniProtKB-KW"/>
</dbReference>
<dbReference type="CDD" id="cd00616">
    <property type="entry name" value="AHBA_syn"/>
    <property type="match status" value="1"/>
</dbReference>
<dbReference type="PIRSF" id="PIRSF000390">
    <property type="entry name" value="PLP_StrS"/>
    <property type="match status" value="1"/>
</dbReference>
<dbReference type="PANTHER" id="PTHR30244">
    <property type="entry name" value="TRANSAMINASE"/>
    <property type="match status" value="1"/>
</dbReference>
<dbReference type="Gene3D" id="3.90.1150.10">
    <property type="entry name" value="Aspartate Aminotransferase, domain 1"/>
    <property type="match status" value="1"/>
</dbReference>
<evidence type="ECO:0000256" key="3">
    <source>
        <dbReference type="RuleBase" id="RU004508"/>
    </source>
</evidence>
<dbReference type="RefSeq" id="WP_124327386.1">
    <property type="nucleotide sequence ID" value="NZ_BEXT01000001.1"/>
</dbReference>
<dbReference type="Proteomes" id="UP000288096">
    <property type="component" value="Unassembled WGS sequence"/>
</dbReference>
<evidence type="ECO:0000313" key="4">
    <source>
        <dbReference type="EMBL" id="GBC59916.1"/>
    </source>
</evidence>
<evidence type="ECO:0000256" key="1">
    <source>
        <dbReference type="PIRSR" id="PIRSR000390-1"/>
    </source>
</evidence>
<protein>
    <submittedName>
        <fullName evidence="4">Aminotransferase DegT</fullName>
    </submittedName>
</protein>
<reference evidence="5" key="1">
    <citation type="submission" date="2017-11" db="EMBL/GenBank/DDBJ databases">
        <authorList>
            <person name="Watanabe M."/>
            <person name="Kojima H."/>
        </authorList>
    </citation>
    <scope>NUCLEOTIDE SEQUENCE [LARGE SCALE GENOMIC DNA]</scope>
    <source>
        <strain evidence="5">Tokyo 01</strain>
    </source>
</reference>
<keyword evidence="2 3" id="KW-0663">Pyridoxal phosphate</keyword>
<feature type="modified residue" description="N6-(pyridoxal phosphate)lysine" evidence="2">
    <location>
        <position position="204"/>
    </location>
</feature>
<keyword evidence="4" id="KW-0032">Aminotransferase</keyword>
<reference evidence="5" key="2">
    <citation type="submission" date="2019-01" db="EMBL/GenBank/DDBJ databases">
        <title>Genome sequence of Desulfonema ishimotonii strain Tokyo 01.</title>
        <authorList>
            <person name="Fukui M."/>
        </authorList>
    </citation>
    <scope>NUCLEOTIDE SEQUENCE [LARGE SCALE GENOMIC DNA]</scope>
    <source>
        <strain evidence="5">Tokyo 01</strain>
    </source>
</reference>
<keyword evidence="4" id="KW-0808">Transferase</keyword>
<dbReference type="GO" id="GO:0030170">
    <property type="term" value="F:pyridoxal phosphate binding"/>
    <property type="evidence" value="ECO:0007669"/>
    <property type="project" value="TreeGrafter"/>
</dbReference>
<proteinExistence type="inferred from homology"/>
<comment type="similarity">
    <text evidence="3">Belongs to the DegT/DnrJ/EryC1 family.</text>
</comment>
<dbReference type="InterPro" id="IPR000653">
    <property type="entry name" value="DegT/StrS_aminotransferase"/>
</dbReference>
<dbReference type="EMBL" id="BEXT01000001">
    <property type="protein sequence ID" value="GBC59916.1"/>
    <property type="molecule type" value="Genomic_DNA"/>
</dbReference>
<dbReference type="SUPFAM" id="SSF53383">
    <property type="entry name" value="PLP-dependent transferases"/>
    <property type="match status" value="1"/>
</dbReference>
<dbReference type="Pfam" id="PF01041">
    <property type="entry name" value="DegT_DnrJ_EryC1"/>
    <property type="match status" value="1"/>
</dbReference>
<dbReference type="InterPro" id="IPR015424">
    <property type="entry name" value="PyrdxlP-dep_Trfase"/>
</dbReference>
<dbReference type="GO" id="GO:0000271">
    <property type="term" value="P:polysaccharide biosynthetic process"/>
    <property type="evidence" value="ECO:0007669"/>
    <property type="project" value="TreeGrafter"/>
</dbReference>
<dbReference type="AlphaFoldDB" id="A0A401FSI0"/>
<evidence type="ECO:0000313" key="5">
    <source>
        <dbReference type="Proteomes" id="UP000288096"/>
    </source>
</evidence>